<comment type="caution">
    <text evidence="2">The sequence shown here is derived from an EMBL/GenBank/DDBJ whole genome shotgun (WGS) entry which is preliminary data.</text>
</comment>
<protein>
    <submittedName>
        <fullName evidence="2">Uncharacterized protein</fullName>
    </submittedName>
</protein>
<organism evidence="2 3">
    <name type="scientific">Kitasatospora cheerisanensis KCTC 2395</name>
    <dbReference type="NCBI Taxonomy" id="1348663"/>
    <lineage>
        <taxon>Bacteria</taxon>
        <taxon>Bacillati</taxon>
        <taxon>Actinomycetota</taxon>
        <taxon>Actinomycetes</taxon>
        <taxon>Kitasatosporales</taxon>
        <taxon>Streptomycetaceae</taxon>
        <taxon>Kitasatospora</taxon>
    </lineage>
</organism>
<sequence>MQPGPHHHRPARLGLVGPQLLGKASPRAAAENLVPQRARDRCGVQQVADQRIRPVETVLFPPQHSVDAAERAGPRSVAHADGLSEATDNL</sequence>
<dbReference type="EMBL" id="JNBY01000172">
    <property type="protein sequence ID" value="KDN80541.1"/>
    <property type="molecule type" value="Genomic_DNA"/>
</dbReference>
<proteinExistence type="predicted"/>
<feature type="region of interest" description="Disordered" evidence="1">
    <location>
        <begin position="65"/>
        <end position="90"/>
    </location>
</feature>
<name>A0A066YR29_9ACTN</name>
<evidence type="ECO:0000313" key="2">
    <source>
        <dbReference type="EMBL" id="KDN80541.1"/>
    </source>
</evidence>
<accession>A0A066YR29</accession>
<gene>
    <name evidence="2" type="ORF">KCH_76880</name>
</gene>
<reference evidence="2 3" key="1">
    <citation type="submission" date="2014-05" db="EMBL/GenBank/DDBJ databases">
        <title>Draft Genome Sequence of Kitasatospora cheerisanensis KCTC 2395.</title>
        <authorList>
            <person name="Nam D.H."/>
        </authorList>
    </citation>
    <scope>NUCLEOTIDE SEQUENCE [LARGE SCALE GENOMIC DNA]</scope>
    <source>
        <strain evidence="2 3">KCTC 2395</strain>
    </source>
</reference>
<dbReference type="Proteomes" id="UP000027178">
    <property type="component" value="Unassembled WGS sequence"/>
</dbReference>
<keyword evidence="3" id="KW-1185">Reference proteome</keyword>
<evidence type="ECO:0000256" key="1">
    <source>
        <dbReference type="SAM" id="MobiDB-lite"/>
    </source>
</evidence>
<dbReference type="PATRIC" id="fig|1348663.4.peg.7429"/>
<dbReference type="HOGENOM" id="CLU_2436896_0_0_11"/>
<dbReference type="AlphaFoldDB" id="A0A066YR29"/>
<evidence type="ECO:0000313" key="3">
    <source>
        <dbReference type="Proteomes" id="UP000027178"/>
    </source>
</evidence>